<gene>
    <name evidence="3" type="ORF">K8W24_05075</name>
</gene>
<accession>A0A921GN08</accession>
<name>A0A921GN08_9MICO</name>
<dbReference type="AlphaFoldDB" id="A0A921GN08"/>
<feature type="chain" id="PRO_5037954547" evidence="2">
    <location>
        <begin position="19"/>
        <end position="181"/>
    </location>
</feature>
<feature type="region of interest" description="Disordered" evidence="1">
    <location>
        <begin position="21"/>
        <end position="68"/>
    </location>
</feature>
<evidence type="ECO:0000313" key="4">
    <source>
        <dbReference type="Proteomes" id="UP000775129"/>
    </source>
</evidence>
<evidence type="ECO:0000256" key="1">
    <source>
        <dbReference type="SAM" id="MobiDB-lite"/>
    </source>
</evidence>
<feature type="compositionally biased region" description="Low complexity" evidence="1">
    <location>
        <begin position="31"/>
        <end position="41"/>
    </location>
</feature>
<sequence length="181" mass="18677">MTRLPRAIAIAAVTLALAACGGGDDRDDDATPTATPTPAVTSEEPTGPYLEPSDGGGGDEDAPAGDDSLVNAEADEDARQGATAAALATAEVWVQGDTMEQPEWNDALLETIAPISHAAYDSKWWGYRVTSTEITGDPELTDATMTTATATVPTDAGDLTLTVTRADESAEWLTTGITPPQ</sequence>
<comment type="caution">
    <text evidence="3">The sequence shown here is derived from an EMBL/GenBank/DDBJ whole genome shotgun (WGS) entry which is preliminary data.</text>
</comment>
<dbReference type="PROSITE" id="PS51257">
    <property type="entry name" value="PROKAR_LIPOPROTEIN"/>
    <property type="match status" value="1"/>
</dbReference>
<organism evidence="3 4">
    <name type="scientific">Brachybacterium paraconglomeratum</name>
    <dbReference type="NCBI Taxonomy" id="173362"/>
    <lineage>
        <taxon>Bacteria</taxon>
        <taxon>Bacillati</taxon>
        <taxon>Actinomycetota</taxon>
        <taxon>Actinomycetes</taxon>
        <taxon>Micrococcales</taxon>
        <taxon>Dermabacteraceae</taxon>
        <taxon>Brachybacterium</taxon>
    </lineage>
</organism>
<protein>
    <submittedName>
        <fullName evidence="3">Uncharacterized protein</fullName>
    </submittedName>
</protein>
<reference evidence="3" key="1">
    <citation type="journal article" date="2021" name="PeerJ">
        <title>Extensive microbial diversity within the chicken gut microbiome revealed by metagenomics and culture.</title>
        <authorList>
            <person name="Gilroy R."/>
            <person name="Ravi A."/>
            <person name="Getino M."/>
            <person name="Pursley I."/>
            <person name="Horton D.L."/>
            <person name="Alikhan N.F."/>
            <person name="Baker D."/>
            <person name="Gharbi K."/>
            <person name="Hall N."/>
            <person name="Watson M."/>
            <person name="Adriaenssens E.M."/>
            <person name="Foster-Nyarko E."/>
            <person name="Jarju S."/>
            <person name="Secka A."/>
            <person name="Antonio M."/>
            <person name="Oren A."/>
            <person name="Chaudhuri R.R."/>
            <person name="La Ragione R."/>
            <person name="Hildebrand F."/>
            <person name="Pallen M.J."/>
        </authorList>
    </citation>
    <scope>NUCLEOTIDE SEQUENCE</scope>
    <source>
        <strain evidence="3">1647</strain>
    </source>
</reference>
<reference evidence="3" key="2">
    <citation type="submission" date="2021-09" db="EMBL/GenBank/DDBJ databases">
        <authorList>
            <person name="Gilroy R."/>
        </authorList>
    </citation>
    <scope>NUCLEOTIDE SEQUENCE</scope>
    <source>
        <strain evidence="3">1647</strain>
    </source>
</reference>
<proteinExistence type="predicted"/>
<dbReference type="Proteomes" id="UP000775129">
    <property type="component" value="Unassembled WGS sequence"/>
</dbReference>
<keyword evidence="2" id="KW-0732">Signal</keyword>
<evidence type="ECO:0000256" key="2">
    <source>
        <dbReference type="SAM" id="SignalP"/>
    </source>
</evidence>
<dbReference type="EMBL" id="DYWO01000154">
    <property type="protein sequence ID" value="HJF49159.1"/>
    <property type="molecule type" value="Genomic_DNA"/>
</dbReference>
<feature type="signal peptide" evidence="2">
    <location>
        <begin position="1"/>
        <end position="18"/>
    </location>
</feature>
<evidence type="ECO:0000313" key="3">
    <source>
        <dbReference type="EMBL" id="HJF49159.1"/>
    </source>
</evidence>